<evidence type="ECO:0000256" key="15">
    <source>
        <dbReference type="ARBA" id="ARBA00034104"/>
    </source>
</evidence>
<dbReference type="InterPro" id="IPR006029">
    <property type="entry name" value="Neurotrans-gated_channel_TM"/>
</dbReference>
<evidence type="ECO:0000256" key="12">
    <source>
        <dbReference type="ARBA" id="ARBA00023257"/>
    </source>
</evidence>
<comment type="catalytic activity">
    <reaction evidence="18">
        <text>Ca(2+)(in) = Ca(2+)(out)</text>
        <dbReference type="Rhea" id="RHEA:29671"/>
        <dbReference type="ChEBI" id="CHEBI:29108"/>
    </reaction>
</comment>
<dbReference type="EMBL" id="JANPWB010000006">
    <property type="protein sequence ID" value="KAJ1175407.1"/>
    <property type="molecule type" value="Genomic_DNA"/>
</dbReference>
<evidence type="ECO:0000256" key="2">
    <source>
        <dbReference type="ARBA" id="ARBA00022475"/>
    </source>
</evidence>
<dbReference type="InterPro" id="IPR036734">
    <property type="entry name" value="Neur_chan_lig-bd_sf"/>
</dbReference>
<keyword evidence="25" id="KW-1185">Reference proteome</keyword>
<evidence type="ECO:0000256" key="19">
    <source>
        <dbReference type="ARBA" id="ARBA00037540"/>
    </source>
</evidence>
<comment type="function">
    <text evidence="19">Forms serotonin (5-hydroxytryptamine/5-HT3)-activated cation-selective channel complexes, which when activated cause fast, depolarizing responses in neurons.</text>
</comment>
<feature type="compositionally biased region" description="Basic and acidic residues" evidence="21">
    <location>
        <begin position="453"/>
        <end position="466"/>
    </location>
</feature>
<comment type="caution">
    <text evidence="20">Lacks conserved residue(s) required for the propagation of feature annotation.</text>
</comment>
<feature type="compositionally biased region" description="Basic and acidic residues" evidence="21">
    <location>
        <begin position="532"/>
        <end position="551"/>
    </location>
</feature>
<comment type="catalytic activity">
    <reaction evidence="16">
        <text>K(+)(in) = K(+)(out)</text>
        <dbReference type="Rhea" id="RHEA:29463"/>
        <dbReference type="ChEBI" id="CHEBI:29103"/>
    </reaction>
</comment>
<dbReference type="PRINTS" id="PR01709">
    <property type="entry name" value="5HT3ARECEPTR"/>
</dbReference>
<feature type="compositionally biased region" description="Basic and acidic residues" evidence="21">
    <location>
        <begin position="483"/>
        <end position="505"/>
    </location>
</feature>
<evidence type="ECO:0000256" key="21">
    <source>
        <dbReference type="SAM" id="MobiDB-lite"/>
    </source>
</evidence>
<proteinExistence type="inferred from homology"/>
<feature type="signal peptide" evidence="20">
    <location>
        <begin position="1"/>
        <end position="21"/>
    </location>
</feature>
<dbReference type="PANTHER" id="PTHR18945">
    <property type="entry name" value="NEUROTRANSMITTER GATED ION CHANNEL"/>
    <property type="match status" value="1"/>
</dbReference>
<comment type="catalytic activity">
    <reaction evidence="17">
        <text>Na(+)(in) = Na(+)(out)</text>
        <dbReference type="Rhea" id="RHEA:34963"/>
        <dbReference type="ChEBI" id="CHEBI:29101"/>
    </reaction>
</comment>
<keyword evidence="5 20" id="KW-1133">Transmembrane helix</keyword>
<evidence type="ECO:0000256" key="1">
    <source>
        <dbReference type="ARBA" id="ARBA00022448"/>
    </source>
</evidence>
<evidence type="ECO:0000256" key="20">
    <source>
        <dbReference type="RuleBase" id="RU000687"/>
    </source>
</evidence>
<keyword evidence="10" id="KW-0675">Receptor</keyword>
<evidence type="ECO:0000313" key="25">
    <source>
        <dbReference type="Proteomes" id="UP001066276"/>
    </source>
</evidence>
<evidence type="ECO:0000256" key="5">
    <source>
        <dbReference type="ARBA" id="ARBA00022989"/>
    </source>
</evidence>
<evidence type="ECO:0000256" key="14">
    <source>
        <dbReference type="ARBA" id="ARBA00023303"/>
    </source>
</evidence>
<evidence type="ECO:0000256" key="7">
    <source>
        <dbReference type="ARBA" id="ARBA00023065"/>
    </source>
</evidence>
<comment type="similarity">
    <text evidence="20">Belongs to the ligand-gated ion channel (TC 1.A.9) family.</text>
</comment>
<evidence type="ECO:0000256" key="4">
    <source>
        <dbReference type="ARBA" id="ARBA00022729"/>
    </source>
</evidence>
<dbReference type="Gene3D" id="1.20.58.390">
    <property type="entry name" value="Neurotransmitter-gated ion-channel transmembrane domain"/>
    <property type="match status" value="1"/>
</dbReference>
<dbReference type="NCBIfam" id="TIGR00860">
    <property type="entry name" value="LIC"/>
    <property type="match status" value="1"/>
</dbReference>
<evidence type="ECO:0008006" key="26">
    <source>
        <dbReference type="Google" id="ProtNLM"/>
    </source>
</evidence>
<dbReference type="Gene3D" id="2.70.170.10">
    <property type="entry name" value="Neurotransmitter-gated ion-channel ligand-binding domain"/>
    <property type="match status" value="1"/>
</dbReference>
<dbReference type="GO" id="GO:0004888">
    <property type="term" value="F:transmembrane signaling receptor activity"/>
    <property type="evidence" value="ECO:0007669"/>
    <property type="project" value="InterPro"/>
</dbReference>
<dbReference type="SUPFAM" id="SSF90112">
    <property type="entry name" value="Neurotransmitter-gated ion-channel transmembrane pore"/>
    <property type="match status" value="1"/>
</dbReference>
<feature type="domain" description="Neurotransmitter-gated ion-channel transmembrane" evidence="23">
    <location>
        <begin position="241"/>
        <end position="326"/>
    </location>
</feature>
<dbReference type="InterPro" id="IPR049944">
    <property type="entry name" value="LGIC_TM_5-HT3"/>
</dbReference>
<evidence type="ECO:0000256" key="18">
    <source>
        <dbReference type="ARBA" id="ARBA00036634"/>
    </source>
</evidence>
<dbReference type="CDD" id="cd19063">
    <property type="entry name" value="LGIC_TM_5-HT3"/>
    <property type="match status" value="1"/>
</dbReference>
<feature type="region of interest" description="Disordered" evidence="21">
    <location>
        <begin position="419"/>
        <end position="551"/>
    </location>
</feature>
<feature type="transmembrane region" description="Helical" evidence="20">
    <location>
        <begin position="235"/>
        <end position="254"/>
    </location>
</feature>
<feature type="transmembrane region" description="Helical" evidence="20">
    <location>
        <begin position="295"/>
        <end position="313"/>
    </location>
</feature>
<evidence type="ECO:0000256" key="6">
    <source>
        <dbReference type="ARBA" id="ARBA00023018"/>
    </source>
</evidence>
<evidence type="ECO:0000256" key="3">
    <source>
        <dbReference type="ARBA" id="ARBA00022692"/>
    </source>
</evidence>
<dbReference type="PRINTS" id="PR01708">
    <property type="entry name" value="5HT3RECEPTOR"/>
</dbReference>
<evidence type="ECO:0000313" key="24">
    <source>
        <dbReference type="EMBL" id="KAJ1175407.1"/>
    </source>
</evidence>
<dbReference type="InterPro" id="IPR006202">
    <property type="entry name" value="Neur_chan_lig-bd"/>
</dbReference>
<keyword evidence="3 20" id="KW-0812">Transmembrane</keyword>
<dbReference type="InterPro" id="IPR008133">
    <property type="entry name" value="5HT3_rcpt_A"/>
</dbReference>
<keyword evidence="2" id="KW-1003">Cell membrane</keyword>
<dbReference type="Pfam" id="PF02931">
    <property type="entry name" value="Neur_chan_LBD"/>
    <property type="match status" value="1"/>
</dbReference>
<protein>
    <recommendedName>
        <fullName evidence="26">5-hydroxytryptamine receptor 3B</fullName>
    </recommendedName>
</protein>
<dbReference type="InterPro" id="IPR018000">
    <property type="entry name" value="Neurotransmitter_ion_chnl_CS"/>
</dbReference>
<evidence type="ECO:0000256" key="16">
    <source>
        <dbReference type="ARBA" id="ARBA00034430"/>
    </source>
</evidence>
<dbReference type="Proteomes" id="UP001066276">
    <property type="component" value="Chromosome 3_2"/>
</dbReference>
<keyword evidence="9" id="KW-1015">Disulfide bond</keyword>
<comment type="caution">
    <text evidence="24">The sequence shown here is derived from an EMBL/GenBank/DDBJ whole genome shotgun (WGS) entry which is preliminary data.</text>
</comment>
<dbReference type="InterPro" id="IPR036719">
    <property type="entry name" value="Neuro-gated_channel_TM_sf"/>
</dbReference>
<dbReference type="InterPro" id="IPR006201">
    <property type="entry name" value="Neur_channel"/>
</dbReference>
<comment type="subcellular location">
    <subcellularLocation>
        <location evidence="15">Postsynaptic cell membrane</location>
        <topology evidence="15">Multi-pass membrane protein</topology>
    </subcellularLocation>
</comment>
<evidence type="ECO:0000256" key="17">
    <source>
        <dbReference type="ARBA" id="ARBA00036239"/>
    </source>
</evidence>
<keyword evidence="6" id="KW-0770">Synapse</keyword>
<evidence type="ECO:0000259" key="23">
    <source>
        <dbReference type="Pfam" id="PF02932"/>
    </source>
</evidence>
<name>A0AAV7TFS0_PLEWA</name>
<dbReference type="GO" id="GO:0005230">
    <property type="term" value="F:extracellular ligand-gated monoatomic ion channel activity"/>
    <property type="evidence" value="ECO:0007669"/>
    <property type="project" value="InterPro"/>
</dbReference>
<dbReference type="AlphaFoldDB" id="A0AAV7TFS0"/>
<reference evidence="24" key="1">
    <citation type="journal article" date="2022" name="bioRxiv">
        <title>Sequencing and chromosome-scale assembly of the giantPleurodeles waltlgenome.</title>
        <authorList>
            <person name="Brown T."/>
            <person name="Elewa A."/>
            <person name="Iarovenko S."/>
            <person name="Subramanian E."/>
            <person name="Araus A.J."/>
            <person name="Petzold A."/>
            <person name="Susuki M."/>
            <person name="Suzuki K.-i.T."/>
            <person name="Hayashi T."/>
            <person name="Toyoda A."/>
            <person name="Oliveira C."/>
            <person name="Osipova E."/>
            <person name="Leigh N.D."/>
            <person name="Simon A."/>
            <person name="Yun M.H."/>
        </authorList>
    </citation>
    <scope>NUCLEOTIDE SEQUENCE</scope>
    <source>
        <strain evidence="24">20211129_DDA</strain>
        <tissue evidence="24">Liver</tissue>
    </source>
</reference>
<dbReference type="PROSITE" id="PS00236">
    <property type="entry name" value="NEUROTR_ION_CHANNEL"/>
    <property type="match status" value="1"/>
</dbReference>
<evidence type="ECO:0000256" key="11">
    <source>
        <dbReference type="ARBA" id="ARBA00023180"/>
    </source>
</evidence>
<dbReference type="FunFam" id="2.70.170.10:FF:000017">
    <property type="entry name" value="5-hydroxytryptamine receptor 3A"/>
    <property type="match status" value="1"/>
</dbReference>
<evidence type="ECO:0000256" key="13">
    <source>
        <dbReference type="ARBA" id="ARBA00023286"/>
    </source>
</evidence>
<dbReference type="InterPro" id="IPR008132">
    <property type="entry name" value="5HT3_rcpt"/>
</dbReference>
<dbReference type="InterPro" id="IPR038050">
    <property type="entry name" value="Neuro_actylchol_rec"/>
</dbReference>
<keyword evidence="12" id="KW-0628">Postsynaptic cell membrane</keyword>
<keyword evidence="11" id="KW-0325">Glycoprotein</keyword>
<gene>
    <name evidence="24" type="ORF">NDU88_000695</name>
</gene>
<keyword evidence="1 20" id="KW-0813">Transport</keyword>
<dbReference type="Pfam" id="PF02932">
    <property type="entry name" value="Neur_chan_memb"/>
    <property type="match status" value="1"/>
</dbReference>
<keyword evidence="14 20" id="KW-0407">Ion channel</keyword>
<evidence type="ECO:0000256" key="9">
    <source>
        <dbReference type="ARBA" id="ARBA00023157"/>
    </source>
</evidence>
<feature type="chain" id="PRO_5043105566" description="5-hydroxytryptamine receptor 3B" evidence="20">
    <location>
        <begin position="22"/>
        <end position="551"/>
    </location>
</feature>
<dbReference type="PRINTS" id="PR00252">
    <property type="entry name" value="NRIONCHANNEL"/>
</dbReference>
<feature type="domain" description="Neurotransmitter-gated ion-channel ligand-binding" evidence="22">
    <location>
        <begin position="31"/>
        <end position="234"/>
    </location>
</feature>
<feature type="compositionally biased region" description="Basic residues" evidence="21">
    <location>
        <begin position="506"/>
        <end position="531"/>
    </location>
</feature>
<accession>A0AAV7TFS0</accession>
<evidence type="ECO:0000256" key="10">
    <source>
        <dbReference type="ARBA" id="ARBA00023170"/>
    </source>
</evidence>
<keyword evidence="7 20" id="KW-0406">Ion transport</keyword>
<keyword evidence="13" id="KW-1071">Ligand-gated ion channel</keyword>
<dbReference type="SUPFAM" id="SSF63712">
    <property type="entry name" value="Nicotinic receptor ligand binding domain-like"/>
    <property type="match status" value="1"/>
</dbReference>
<sequence>MATQLLLVVLALGSGSLVSGGAHPKNSTLHQLAEHLLLNYNRGVRPVRDWTIATTVSIDLIVCAVLDVDGQNQKLTTSIWFREMWTDEFLAWNASTYGGIREVSIPLSAIWVPDIIINELVEEGRSQSLPYVYVNSSGIIWNKKPMQVISACNLEMYAFPFDIQNCTLTFSSWLHTVKDLNLAIRRIYQKKDQQLFMNDGEWELLDVPSRYKIVSEPGGDFAQVQFNIVIRRRPLLYIVSLLIPSVFLMLADLMSFYLPANSGTRIMFKTSILVGYTVFRVNITDELPVTAIKTPLIGVFFAVCMGLLVLSLAKSILIVKFFSADEEESKDLLPASCRHLSNGGSDTDDQESDMKTLKSRTESVDMPFVEETEDCAAQKNELGNADSETKGLIEEILEDVICISTSLLKAEESSLHVHTTGIGAGRHGSSRTWRNRRLEKPLGPEQKQPLRGGAERRLNRNQREPLRTPADPGKLNGKAATLQEKRGLSRYGERYKGKGREDGRCGKRARKEKKREHGTGALRRKGKQRGTRHGEHYEERKPKGDTVRGAL</sequence>
<organism evidence="24 25">
    <name type="scientific">Pleurodeles waltl</name>
    <name type="common">Iberian ribbed newt</name>
    <dbReference type="NCBI Taxonomy" id="8319"/>
    <lineage>
        <taxon>Eukaryota</taxon>
        <taxon>Metazoa</taxon>
        <taxon>Chordata</taxon>
        <taxon>Craniata</taxon>
        <taxon>Vertebrata</taxon>
        <taxon>Euteleostomi</taxon>
        <taxon>Amphibia</taxon>
        <taxon>Batrachia</taxon>
        <taxon>Caudata</taxon>
        <taxon>Salamandroidea</taxon>
        <taxon>Salamandridae</taxon>
        <taxon>Pleurodelinae</taxon>
        <taxon>Pleurodeles</taxon>
    </lineage>
</organism>
<keyword evidence="8 20" id="KW-0472">Membrane</keyword>
<dbReference type="GO" id="GO:0045211">
    <property type="term" value="C:postsynaptic membrane"/>
    <property type="evidence" value="ECO:0007669"/>
    <property type="project" value="UniProtKB-SubCell"/>
</dbReference>
<evidence type="ECO:0000256" key="8">
    <source>
        <dbReference type="ARBA" id="ARBA00023136"/>
    </source>
</evidence>
<evidence type="ECO:0000259" key="22">
    <source>
        <dbReference type="Pfam" id="PF02931"/>
    </source>
</evidence>
<keyword evidence="4 20" id="KW-0732">Signal</keyword>